<name>D2VPE9_NAEGR</name>
<dbReference type="AlphaFoldDB" id="D2VPE9"/>
<dbReference type="RefSeq" id="XP_002674161.1">
    <property type="nucleotide sequence ID" value="XM_002674115.1"/>
</dbReference>
<dbReference type="VEuPathDB" id="AmoebaDB:NAEGRDRAFT_80751"/>
<dbReference type="EMBL" id="GG738886">
    <property type="protein sequence ID" value="EFC41417.1"/>
    <property type="molecule type" value="Genomic_DNA"/>
</dbReference>
<dbReference type="InterPro" id="IPR025197">
    <property type="entry name" value="DUF4116"/>
</dbReference>
<evidence type="ECO:0000313" key="3">
    <source>
        <dbReference type="Proteomes" id="UP000006671"/>
    </source>
</evidence>
<evidence type="ECO:0000313" key="2">
    <source>
        <dbReference type="EMBL" id="EFC41417.1"/>
    </source>
</evidence>
<dbReference type="KEGG" id="ngr:NAEGRDRAFT_80751"/>
<accession>D2VPE9</accession>
<proteinExistence type="predicted"/>
<keyword evidence="3" id="KW-1185">Reference proteome</keyword>
<dbReference type="Proteomes" id="UP000006671">
    <property type="component" value="Unassembled WGS sequence"/>
</dbReference>
<dbReference type="InParanoid" id="D2VPE9"/>
<dbReference type="Pfam" id="PF13475">
    <property type="entry name" value="DUF4116"/>
    <property type="match status" value="3"/>
</dbReference>
<organism evidence="3">
    <name type="scientific">Naegleria gruberi</name>
    <name type="common">Amoeba</name>
    <dbReference type="NCBI Taxonomy" id="5762"/>
    <lineage>
        <taxon>Eukaryota</taxon>
        <taxon>Discoba</taxon>
        <taxon>Heterolobosea</taxon>
        <taxon>Tetramitia</taxon>
        <taxon>Eutetramitia</taxon>
        <taxon>Vahlkampfiidae</taxon>
        <taxon>Naegleria</taxon>
    </lineage>
</organism>
<feature type="domain" description="DUF4116" evidence="1">
    <location>
        <begin position="254"/>
        <end position="294"/>
    </location>
</feature>
<protein>
    <recommendedName>
        <fullName evidence="1">DUF4116 domain-containing protein</fullName>
    </recommendedName>
</protein>
<dbReference type="GeneID" id="8850640"/>
<sequence>MINLDFNIKSNLLFSKFKNQRKSFLKYCSKRDEILKNQPRYIPLEYYRDCHILVKYPHLLRNLSILNDQDFILYFLIAREHLFGIKIDIPDKMRQDPNFIVKAIKANHQIFPKLFPKDEPVSFNFKYGNADLKLKENSDIFPENLVNYFVKLNPEILKFVNWKEVDRELVIEILSKNISLCMNGDRELTLLAIECNPNALKFANIEFRNDEEIVLKAISQDKNLLQYATVSMIERILGNNELIDYSAEDRVNLILNGYPELFKYLPKHLKSDEEFLRELIKKDARLIQFIPEYLMFTDKEVKWIKYMEGNLEYIELDPLENSREEDWDLLSRFKSAIYLAPKYLRENKEFVLKCLKYHPECISSTRLQFLDDEEVMSFVLSKVPELFCYASDRLKDDKEFVMKYLDQYPEMFKYLSRRLGTDKELILKYVSCEKEPNINLSPFLNDEEFMLKLAERNPNLVNKFKGVSPEILRNLIEQNNNVESLISQYSNSESEEEIELAALSIGYLVEKHTCTVSSCKGKLPFTIRPSISVSRNQVDSWIKKRLEKEFDGLYIPLSTAMFVKGCFITEHISVYTSY</sequence>
<reference evidence="2 3" key="1">
    <citation type="journal article" date="2010" name="Cell">
        <title>The genome of Naegleria gruberi illuminates early eukaryotic versatility.</title>
        <authorList>
            <person name="Fritz-Laylin L.K."/>
            <person name="Prochnik S.E."/>
            <person name="Ginger M.L."/>
            <person name="Dacks J.B."/>
            <person name="Carpenter M.L."/>
            <person name="Field M.C."/>
            <person name="Kuo A."/>
            <person name="Paredez A."/>
            <person name="Chapman J."/>
            <person name="Pham J."/>
            <person name="Shu S."/>
            <person name="Neupane R."/>
            <person name="Cipriano M."/>
            <person name="Mancuso J."/>
            <person name="Tu H."/>
            <person name="Salamov A."/>
            <person name="Lindquist E."/>
            <person name="Shapiro H."/>
            <person name="Lucas S."/>
            <person name="Grigoriev I.V."/>
            <person name="Cande W.Z."/>
            <person name="Fulton C."/>
            <person name="Rokhsar D.S."/>
            <person name="Dawson S.C."/>
        </authorList>
    </citation>
    <scope>NUCLEOTIDE SEQUENCE [LARGE SCALE GENOMIC DNA]</scope>
    <source>
        <strain evidence="2 3">NEG-M</strain>
    </source>
</reference>
<gene>
    <name evidence="2" type="ORF">NAEGRDRAFT_80751</name>
</gene>
<evidence type="ECO:0000259" key="1">
    <source>
        <dbReference type="Pfam" id="PF13475"/>
    </source>
</evidence>
<feature type="domain" description="DUF4116" evidence="1">
    <location>
        <begin position="185"/>
        <end position="230"/>
    </location>
</feature>
<feature type="domain" description="DUF4116" evidence="1">
    <location>
        <begin position="372"/>
        <end position="419"/>
    </location>
</feature>